<dbReference type="PANTHER" id="PTHR34386:SF1">
    <property type="entry name" value="GLUTAREDOXIN-LIKE PROTEIN NRDH"/>
    <property type="match status" value="1"/>
</dbReference>
<accession>A0A3B0ZHJ7</accession>
<evidence type="ECO:0000313" key="2">
    <source>
        <dbReference type="EMBL" id="VAW86902.1"/>
    </source>
</evidence>
<dbReference type="PANTHER" id="PTHR34386">
    <property type="entry name" value="GLUTAREDOXIN"/>
    <property type="match status" value="1"/>
</dbReference>
<dbReference type="GO" id="GO:0009055">
    <property type="term" value="F:electron transfer activity"/>
    <property type="evidence" value="ECO:0007669"/>
    <property type="project" value="TreeGrafter"/>
</dbReference>
<gene>
    <name evidence="2" type="ORF">MNBD_GAMMA16-1043</name>
</gene>
<dbReference type="Pfam" id="PF04784">
    <property type="entry name" value="DUF547"/>
    <property type="match status" value="1"/>
</dbReference>
<proteinExistence type="predicted"/>
<evidence type="ECO:0000259" key="1">
    <source>
        <dbReference type="Pfam" id="PF04784"/>
    </source>
</evidence>
<organism evidence="2">
    <name type="scientific">hydrothermal vent metagenome</name>
    <dbReference type="NCBI Taxonomy" id="652676"/>
    <lineage>
        <taxon>unclassified sequences</taxon>
        <taxon>metagenomes</taxon>
        <taxon>ecological metagenomes</taxon>
    </lineage>
</organism>
<dbReference type="GO" id="GO:0045454">
    <property type="term" value="P:cell redox homeostasis"/>
    <property type="evidence" value="ECO:0007669"/>
    <property type="project" value="TreeGrafter"/>
</dbReference>
<dbReference type="AlphaFoldDB" id="A0A3B0ZHJ7"/>
<feature type="domain" description="DUF547" evidence="1">
    <location>
        <begin position="73"/>
        <end position="186"/>
    </location>
</feature>
<dbReference type="EMBL" id="UOFO01000105">
    <property type="protein sequence ID" value="VAW86902.1"/>
    <property type="molecule type" value="Genomic_DNA"/>
</dbReference>
<dbReference type="InterPro" id="IPR006869">
    <property type="entry name" value="DUF547"/>
</dbReference>
<protein>
    <submittedName>
        <fullName evidence="2">Uncharacterized protein DUF547</fullName>
    </submittedName>
</protein>
<name>A0A3B0ZHJ7_9ZZZZ</name>
<dbReference type="InterPro" id="IPR051548">
    <property type="entry name" value="Grx-like_ET"/>
</dbReference>
<reference evidence="2" key="1">
    <citation type="submission" date="2018-06" db="EMBL/GenBank/DDBJ databases">
        <authorList>
            <person name="Zhirakovskaya E."/>
        </authorList>
    </citation>
    <scope>NUCLEOTIDE SEQUENCE</scope>
</reference>
<sequence>MKTFLFCILLITGLSAQAASFEHNAWDALLKKHVVPINKGVSTQVDYDGFLKDQFHFRVYLSRLEAVSKSTFESWSKAEQLAFLINAYNAWTVELILTKYPDLESIKDLGSWITSPWKKSFIPLLGEIHSLDDIEHGLIRAEGQYEEPRIHFAVNCASIGCPALAPTAYTGEHLNAQLDTVTRLFLSDRSRNRLNGDTLNVSKIFDWYNEDFERGWGGYKTLIQFFSNYSKELGLSERDIQRLKSGDIDIDFLDYDWRLNRNL</sequence>